<evidence type="ECO:0000313" key="5">
    <source>
        <dbReference type="EMBL" id="KAK8868037.1"/>
    </source>
</evidence>
<comment type="caution">
    <text evidence="5">The sequence shown here is derived from an EMBL/GenBank/DDBJ whole genome shotgun (WGS) entry which is preliminary data.</text>
</comment>
<proteinExistence type="inferred from homology"/>
<dbReference type="InterPro" id="IPR024969">
    <property type="entry name" value="EIF3F/CSN6-like_C"/>
</dbReference>
<dbReference type="InterPro" id="IPR033859">
    <property type="entry name" value="MPN_CSN6"/>
</dbReference>
<keyword evidence="2" id="KW-0539">Nucleus</keyword>
<name>A0ABR2IT71_9PEZI</name>
<evidence type="ECO:0000313" key="6">
    <source>
        <dbReference type="Proteomes" id="UP001390339"/>
    </source>
</evidence>
<keyword evidence="6" id="KW-1185">Reference proteome</keyword>
<dbReference type="PANTHER" id="PTHR10540:SF8">
    <property type="entry name" value="COP9 SIGNALOSOME COMPLEX SUBUNIT 6"/>
    <property type="match status" value="1"/>
</dbReference>
<dbReference type="InterPro" id="IPR037518">
    <property type="entry name" value="MPN"/>
</dbReference>
<gene>
    <name evidence="5" type="ORF">PGQ11_006615</name>
</gene>
<protein>
    <recommendedName>
        <fullName evidence="2">COP9 signalosome complex subunit 6</fullName>
    </recommendedName>
</protein>
<feature type="region of interest" description="Disordered" evidence="3">
    <location>
        <begin position="382"/>
        <end position="414"/>
    </location>
</feature>
<evidence type="ECO:0000259" key="4">
    <source>
        <dbReference type="PROSITE" id="PS50249"/>
    </source>
</evidence>
<dbReference type="CDD" id="cd08063">
    <property type="entry name" value="MPN_CSN6"/>
    <property type="match status" value="1"/>
</dbReference>
<dbReference type="Pfam" id="PF13012">
    <property type="entry name" value="MitMem_reg"/>
    <property type="match status" value="1"/>
</dbReference>
<dbReference type="Proteomes" id="UP001390339">
    <property type="component" value="Unassembled WGS sequence"/>
</dbReference>
<accession>A0ABR2IT71</accession>
<feature type="region of interest" description="Disordered" evidence="3">
    <location>
        <begin position="298"/>
        <end position="317"/>
    </location>
</feature>
<evidence type="ECO:0000256" key="2">
    <source>
        <dbReference type="RuleBase" id="RU367006"/>
    </source>
</evidence>
<dbReference type="PROSITE" id="PS50249">
    <property type="entry name" value="MPN"/>
    <property type="match status" value="1"/>
</dbReference>
<dbReference type="Pfam" id="PF01398">
    <property type="entry name" value="JAB"/>
    <property type="match status" value="1"/>
</dbReference>
<evidence type="ECO:0000256" key="3">
    <source>
        <dbReference type="SAM" id="MobiDB-lite"/>
    </source>
</evidence>
<dbReference type="EMBL" id="JAPCWZ010000004">
    <property type="protein sequence ID" value="KAK8868037.1"/>
    <property type="molecule type" value="Genomic_DNA"/>
</dbReference>
<organism evidence="5 6">
    <name type="scientific">Apiospora arundinis</name>
    <dbReference type="NCBI Taxonomy" id="335852"/>
    <lineage>
        <taxon>Eukaryota</taxon>
        <taxon>Fungi</taxon>
        <taxon>Dikarya</taxon>
        <taxon>Ascomycota</taxon>
        <taxon>Pezizomycotina</taxon>
        <taxon>Sordariomycetes</taxon>
        <taxon>Xylariomycetidae</taxon>
        <taxon>Amphisphaeriales</taxon>
        <taxon>Apiosporaceae</taxon>
        <taxon>Apiospora</taxon>
    </lineage>
</organism>
<dbReference type="PANTHER" id="PTHR10540">
    <property type="entry name" value="EUKARYOTIC TRANSLATION INITIATION FACTOR 3 SUBUNIT F-RELATED"/>
    <property type="match status" value="1"/>
</dbReference>
<keyword evidence="2" id="KW-0963">Cytoplasm</keyword>
<dbReference type="InterPro" id="IPR000555">
    <property type="entry name" value="JAMM/MPN+_dom"/>
</dbReference>
<feature type="domain" description="MPN" evidence="4">
    <location>
        <begin position="18"/>
        <end position="160"/>
    </location>
</feature>
<reference evidence="5 6" key="1">
    <citation type="journal article" date="2024" name="IMA Fungus">
        <title>Apiospora arundinis, a panoply of carbohydrate-active enzymes and secondary metabolites.</title>
        <authorList>
            <person name="Sorensen T."/>
            <person name="Petersen C."/>
            <person name="Muurmann A.T."/>
            <person name="Christiansen J.V."/>
            <person name="Brundto M.L."/>
            <person name="Overgaard C.K."/>
            <person name="Boysen A.T."/>
            <person name="Wollenberg R.D."/>
            <person name="Larsen T.O."/>
            <person name="Sorensen J.L."/>
            <person name="Nielsen K.L."/>
            <person name="Sondergaard T.E."/>
        </authorList>
    </citation>
    <scope>NUCLEOTIDE SEQUENCE [LARGE SCALE GENOMIC DNA]</scope>
    <source>
        <strain evidence="5 6">AAU 773</strain>
    </source>
</reference>
<feature type="region of interest" description="Disordered" evidence="3">
    <location>
        <begin position="230"/>
        <end position="255"/>
    </location>
</feature>
<comment type="similarity">
    <text evidence="1 2">Belongs to the peptidase M67A family. CSN6 subfamily.</text>
</comment>
<comment type="function">
    <text evidence="2">Component of the COP9 signalosome complex (CSN), a complex involved in various cellular and developmental processes.</text>
</comment>
<evidence type="ECO:0000256" key="1">
    <source>
        <dbReference type="ARBA" id="ARBA00010893"/>
    </source>
</evidence>
<keyword evidence="2" id="KW-0736">Signalosome</keyword>
<dbReference type="Gene3D" id="3.40.140.10">
    <property type="entry name" value="Cytidine Deaminase, domain 2"/>
    <property type="match status" value="1"/>
</dbReference>
<comment type="subcellular location">
    <subcellularLocation>
        <location evidence="2">Cytoplasm</location>
    </subcellularLocation>
    <subcellularLocation>
        <location evidence="2">Nucleus</location>
    </subcellularLocation>
</comment>
<sequence>MENPLISTQKSSDSGLQAVLHPLVLLTISDYITRHSLREQKGPIVGALLGQQNGREITIEHAFECATTVKDGNVVLEPDWFAIRLDQMKTIHKAPQLDLVGWYTVTPKTGPMPSVLPIHNWLLSEHNESSLLLAFHPEEAVDHSAGSKLPLTIYESNYEVDEPKPDHGEDKEMRDGDAPLKLKFRELPYSVETGEAEMVSMDFVVRGAGNATAVETKEQKKVQLVAVGTDQKGKRRIVSPDNADDASPGAPEEHVLSPEDEELIMSLTGKANAIKMLQSRIQLLVKYLEQLPPSFTGGDTAAASTPAQPGQGVMPHSTPSHAILRSIQALANRLALIVPSATGAFEQEMLSERNDVQLMSLLNEVMTSSIDARNIGKKHSAVEAAKNNSRKSNIHDVGGGSSSYNMAGPGDLSL</sequence>